<proteinExistence type="predicted"/>
<keyword evidence="2" id="KW-1185">Reference proteome</keyword>
<gene>
    <name evidence="1" type="ORF">ACFQDO_06335</name>
</gene>
<dbReference type="PANTHER" id="PTHR42110">
    <property type="entry name" value="L-ASPARAGINASE, PUTATIVE (AFU_ORTHOLOGUE AFUA_3G11890)-RELATED"/>
    <property type="match status" value="1"/>
</dbReference>
<dbReference type="InterPro" id="IPR010349">
    <property type="entry name" value="Asparaginase_II"/>
</dbReference>
<organism evidence="1 2">
    <name type="scientific">Angustibacter luteus</name>
    <dbReference type="NCBI Taxonomy" id="658456"/>
    <lineage>
        <taxon>Bacteria</taxon>
        <taxon>Bacillati</taxon>
        <taxon>Actinomycetota</taxon>
        <taxon>Actinomycetes</taxon>
        <taxon>Kineosporiales</taxon>
        <taxon>Kineosporiaceae</taxon>
    </lineage>
</organism>
<name>A0ABW1JBU5_9ACTN</name>
<protein>
    <submittedName>
        <fullName evidence="1">Asparaginase</fullName>
    </submittedName>
</protein>
<dbReference type="EMBL" id="JBHSRD010000003">
    <property type="protein sequence ID" value="MFC6006746.1"/>
    <property type="molecule type" value="Genomic_DNA"/>
</dbReference>
<reference evidence="2" key="1">
    <citation type="journal article" date="2019" name="Int. J. Syst. Evol. Microbiol.">
        <title>The Global Catalogue of Microorganisms (GCM) 10K type strain sequencing project: providing services to taxonomists for standard genome sequencing and annotation.</title>
        <authorList>
            <consortium name="The Broad Institute Genomics Platform"/>
            <consortium name="The Broad Institute Genome Sequencing Center for Infectious Disease"/>
            <person name="Wu L."/>
            <person name="Ma J."/>
        </authorList>
    </citation>
    <scope>NUCLEOTIDE SEQUENCE [LARGE SCALE GENOMIC DNA]</scope>
    <source>
        <strain evidence="2">KACC 14249</strain>
    </source>
</reference>
<evidence type="ECO:0000313" key="2">
    <source>
        <dbReference type="Proteomes" id="UP001596189"/>
    </source>
</evidence>
<sequence length="315" mass="32037">MPATPLAHVVRSGFVESVHYGSVVVLGPDGDVLAAAGDPQEQIFARSSNKLAQAVAMLRHGLDLDGELLALAAASHSGEPFHLSAVQRILGSAGLDETSLQNTADLPYDDVERRAWLATGLEPVPLAQNCSGKHAAMLATCVAAGWDLATYRDPDHPLQQAIAQTLAELAGEPVTATGVDGCGAPVMAQSLTGLARSFQAMAVAPAASEAGRVAAAVRAHPEYLGGTRRDVTALIRAVPGLIAKDGAEAVYAAALDDGHAVALKIADGGQRARPVVMAEALRVAGVPASALDALRAAPVLGHGQPVGAVRALPLG</sequence>
<accession>A0ABW1JBU5</accession>
<comment type="caution">
    <text evidence="1">The sequence shown here is derived from an EMBL/GenBank/DDBJ whole genome shotgun (WGS) entry which is preliminary data.</text>
</comment>
<dbReference type="Proteomes" id="UP001596189">
    <property type="component" value="Unassembled WGS sequence"/>
</dbReference>
<dbReference type="PANTHER" id="PTHR42110:SF1">
    <property type="entry name" value="L-ASPARAGINASE, PUTATIVE (AFU_ORTHOLOGUE AFUA_3G11890)-RELATED"/>
    <property type="match status" value="1"/>
</dbReference>
<evidence type="ECO:0000313" key="1">
    <source>
        <dbReference type="EMBL" id="MFC6006746.1"/>
    </source>
</evidence>
<dbReference type="Pfam" id="PF06089">
    <property type="entry name" value="Asparaginase_II"/>
    <property type="match status" value="1"/>
</dbReference>
<dbReference type="RefSeq" id="WP_345718221.1">
    <property type="nucleotide sequence ID" value="NZ_BAABFP010000008.1"/>
</dbReference>